<keyword evidence="3 9" id="KW-0812">Transmembrane</keyword>
<dbReference type="InterPro" id="IPR000276">
    <property type="entry name" value="GPCR_Rhodpsn"/>
</dbReference>
<dbReference type="PROSITE" id="PS00237">
    <property type="entry name" value="G_PROTEIN_RECEP_F1_1"/>
    <property type="match status" value="1"/>
</dbReference>
<keyword evidence="6 10" id="KW-0472">Membrane</keyword>
<comment type="subcellular location">
    <subcellularLocation>
        <location evidence="10">Cell membrane</location>
        <topology evidence="10">Multi-pass membrane protein</topology>
    </subcellularLocation>
    <subcellularLocation>
        <location evidence="2">Membrane</location>
        <topology evidence="2">Multi-pass membrane protein</topology>
    </subcellularLocation>
</comment>
<dbReference type="PANTHER" id="PTHR48018">
    <property type="entry name" value="OLFACTORY RECEPTOR"/>
    <property type="match status" value="1"/>
</dbReference>
<dbReference type="InterPro" id="IPR000725">
    <property type="entry name" value="Olfact_rcpt"/>
</dbReference>
<dbReference type="FunFam" id="1.20.1070.10:FF:000003">
    <property type="entry name" value="Olfactory receptor"/>
    <property type="match status" value="1"/>
</dbReference>
<name>A0A8D1RJN2_PIG</name>
<dbReference type="InterPro" id="IPR017452">
    <property type="entry name" value="GPCR_Rhodpsn_7TM"/>
</dbReference>
<dbReference type="Proteomes" id="UP000694724">
    <property type="component" value="Unplaced"/>
</dbReference>
<organism evidence="12 13">
    <name type="scientific">Sus scrofa</name>
    <name type="common">Pig</name>
    <dbReference type="NCBI Taxonomy" id="9823"/>
    <lineage>
        <taxon>Eukaryota</taxon>
        <taxon>Metazoa</taxon>
        <taxon>Chordata</taxon>
        <taxon>Craniata</taxon>
        <taxon>Vertebrata</taxon>
        <taxon>Euteleostomi</taxon>
        <taxon>Mammalia</taxon>
        <taxon>Eutheria</taxon>
        <taxon>Laurasiatheria</taxon>
        <taxon>Artiodactyla</taxon>
        <taxon>Suina</taxon>
        <taxon>Suidae</taxon>
        <taxon>Sus</taxon>
    </lineage>
</organism>
<evidence type="ECO:0000313" key="12">
    <source>
        <dbReference type="Ensembl" id="ENSSSCP00055035122.1"/>
    </source>
</evidence>
<evidence type="ECO:0000256" key="6">
    <source>
        <dbReference type="ARBA" id="ARBA00023136"/>
    </source>
</evidence>
<reference evidence="12" key="1">
    <citation type="submission" date="2025-08" db="UniProtKB">
        <authorList>
            <consortium name="Ensembl"/>
        </authorList>
    </citation>
    <scope>IDENTIFICATION</scope>
</reference>
<evidence type="ECO:0000256" key="4">
    <source>
        <dbReference type="ARBA" id="ARBA00022989"/>
    </source>
</evidence>
<accession>A0A8D1RJN2</accession>
<keyword evidence="10" id="KW-1003">Cell membrane</keyword>
<dbReference type="Gene3D" id="1.20.1070.10">
    <property type="entry name" value="Rhodopsin 7-helix transmembrane proteins"/>
    <property type="match status" value="1"/>
</dbReference>
<keyword evidence="4 10" id="KW-1133">Transmembrane helix</keyword>
<evidence type="ECO:0000256" key="2">
    <source>
        <dbReference type="ARBA" id="ARBA00004141"/>
    </source>
</evidence>
<sequence>MIRYTKDVQGKNQTEVTEFILLGLSDNSDLQVVLFGLFLLIYVTTMVGNLGMILLIKIDPCLHTPMYFFLSSLSFVDASYSSSVTPKMLVNLVAESKAISFNGCAAQFYFFGSFLGTECFLLAMMAYDRYAAIWNPLLYPVLMSGRICFLLVATSFLAGFENAAIHAGMTFRLSFCSSNKINHFYCDTPPLLKLSCSDTHINGIVIMAFSSFNVISCVTIVLISYLCILIAILKMPSLEGRHKAFSTCASHLVAVTIFFGTILFMYLRPTSSYSMDYAMDQDKVVSVFYTVVIPMLNPLIYSLRNKEVKTSLGKIFKTTSFRFCI</sequence>
<evidence type="ECO:0000256" key="1">
    <source>
        <dbReference type="ARBA" id="ARBA00003929"/>
    </source>
</evidence>
<dbReference type="AlphaFoldDB" id="A0A8D1RJN2"/>
<feature type="domain" description="G-protein coupled receptors family 1 profile" evidence="11">
    <location>
        <begin position="48"/>
        <end position="301"/>
    </location>
</feature>
<feature type="transmembrane region" description="Helical" evidence="10">
    <location>
        <begin position="244"/>
        <end position="267"/>
    </location>
</feature>
<keyword evidence="10" id="KW-0716">Sensory transduction</keyword>
<dbReference type="GO" id="GO:0004930">
    <property type="term" value="F:G protein-coupled receptor activity"/>
    <property type="evidence" value="ECO:0007669"/>
    <property type="project" value="UniProtKB-KW"/>
</dbReference>
<feature type="transmembrane region" description="Helical" evidence="10">
    <location>
        <begin position="137"/>
        <end position="160"/>
    </location>
</feature>
<keyword evidence="5 9" id="KW-0297">G-protein coupled receptor</keyword>
<dbReference type="SUPFAM" id="SSF81321">
    <property type="entry name" value="Family A G protein-coupled receptor-like"/>
    <property type="match status" value="1"/>
</dbReference>
<evidence type="ECO:0000256" key="7">
    <source>
        <dbReference type="ARBA" id="ARBA00023170"/>
    </source>
</evidence>
<keyword evidence="10" id="KW-0552">Olfaction</keyword>
<evidence type="ECO:0000256" key="10">
    <source>
        <dbReference type="RuleBase" id="RU363047"/>
    </source>
</evidence>
<dbReference type="CDD" id="cd15943">
    <property type="entry name" value="7tmA_OR5AP2-like"/>
    <property type="match status" value="1"/>
</dbReference>
<evidence type="ECO:0000256" key="9">
    <source>
        <dbReference type="RuleBase" id="RU000688"/>
    </source>
</evidence>
<evidence type="ECO:0000256" key="5">
    <source>
        <dbReference type="ARBA" id="ARBA00023040"/>
    </source>
</evidence>
<feature type="transmembrane region" description="Helical" evidence="10">
    <location>
        <begin position="287"/>
        <end position="304"/>
    </location>
</feature>
<evidence type="ECO:0000256" key="3">
    <source>
        <dbReference type="ARBA" id="ARBA00022692"/>
    </source>
</evidence>
<evidence type="ECO:0000256" key="8">
    <source>
        <dbReference type="ARBA" id="ARBA00023224"/>
    </source>
</evidence>
<dbReference type="Pfam" id="PF13853">
    <property type="entry name" value="7tm_4"/>
    <property type="match status" value="1"/>
</dbReference>
<dbReference type="GO" id="GO:0005886">
    <property type="term" value="C:plasma membrane"/>
    <property type="evidence" value="ECO:0007669"/>
    <property type="project" value="UniProtKB-SubCell"/>
</dbReference>
<dbReference type="PRINTS" id="PR00245">
    <property type="entry name" value="OLFACTORYR"/>
</dbReference>
<dbReference type="PROSITE" id="PS50262">
    <property type="entry name" value="G_PROTEIN_RECEP_F1_2"/>
    <property type="match status" value="1"/>
</dbReference>
<comment type="function">
    <text evidence="1">Putative odorant or sperm cell receptor.</text>
</comment>
<proteinExistence type="inferred from homology"/>
<comment type="similarity">
    <text evidence="9">Belongs to the G-protein coupled receptor 1 family.</text>
</comment>
<protein>
    <recommendedName>
        <fullName evidence="10">Olfactory receptor</fullName>
    </recommendedName>
</protein>
<feature type="transmembrane region" description="Helical" evidence="10">
    <location>
        <begin position="204"/>
        <end position="232"/>
    </location>
</feature>
<keyword evidence="8 9" id="KW-0807">Transducer</keyword>
<evidence type="ECO:0000313" key="13">
    <source>
        <dbReference type="Proteomes" id="UP000694724"/>
    </source>
</evidence>
<evidence type="ECO:0000259" key="11">
    <source>
        <dbReference type="PROSITE" id="PS50262"/>
    </source>
</evidence>
<feature type="transmembrane region" description="Helical" evidence="10">
    <location>
        <begin position="32"/>
        <end position="55"/>
    </location>
</feature>
<keyword evidence="7 9" id="KW-0675">Receptor</keyword>
<dbReference type="GO" id="GO:0004984">
    <property type="term" value="F:olfactory receptor activity"/>
    <property type="evidence" value="ECO:0007669"/>
    <property type="project" value="InterPro"/>
</dbReference>
<feature type="transmembrane region" description="Helical" evidence="10">
    <location>
        <begin position="106"/>
        <end position="125"/>
    </location>
</feature>
<dbReference type="PRINTS" id="PR00237">
    <property type="entry name" value="GPCRRHODOPSN"/>
</dbReference>
<dbReference type="Ensembl" id="ENSSSCT00055044099.1">
    <property type="protein sequence ID" value="ENSSSCP00055035122.1"/>
    <property type="gene ID" value="ENSSSCG00055022470.1"/>
</dbReference>